<dbReference type="PANTHER" id="PTHR33171">
    <property type="entry name" value="LAR_N DOMAIN-CONTAINING PROTEIN"/>
    <property type="match status" value="1"/>
</dbReference>
<dbReference type="AlphaFoldDB" id="A0A1I0I6T9"/>
<evidence type="ECO:0000259" key="1">
    <source>
        <dbReference type="Pfam" id="PF09861"/>
    </source>
</evidence>
<sequence length="429" mass="46572">MKISLPYGNEMVGMEVPDQCFIGMIDPPEAQPAGDPERMILDAIENPIGGPKLEDIVTPDKRIAVIVDDGSRPTPISTILPVLLDQLIRCGARRELIKIVIALGSHRYMTEDEMRERVGEEIYQTYPVVNSEFRDPEKLVYIGDTEEGAPLMATSSVMDADLRIGVGNLVPHPVMGWGGGGKIIFPGVAGEDTVSYFHLKASLYDENMFGLSTTPIRDMMEGWVKLIGLDFIINTILTPELKLCRVVAGDYVAAHREGVKIGKQVLGSKVTEKADVVIVSSHPADQDFWQSPKAMYGAEPALKGDRGGTMIMISPNYEGIGPHPEYPEYMARDDGDAIVRACIAGEAIPGDRLAIAVGNSMSKMRRRRKLVVVGDGVTGEQMSACGCKYYPLSALQQAIDDAVAEYEGCRVAAMSGGAEAFLYDEGESI</sequence>
<dbReference type="NCBIfam" id="NF033504">
    <property type="entry name" value="Ni_dep_LarA"/>
    <property type="match status" value="1"/>
</dbReference>
<accession>A0A1I0I6T9</accession>
<protein>
    <submittedName>
        <fullName evidence="2">Nickel-dependent lactate racemase</fullName>
    </submittedName>
</protein>
<evidence type="ECO:0000313" key="2">
    <source>
        <dbReference type="EMBL" id="SET92413.1"/>
    </source>
</evidence>
<dbReference type="InterPro" id="IPR018657">
    <property type="entry name" value="LarA-like_N"/>
</dbReference>
<reference evidence="3" key="1">
    <citation type="submission" date="2016-10" db="EMBL/GenBank/DDBJ databases">
        <authorList>
            <person name="Varghese N."/>
            <person name="Submissions S."/>
        </authorList>
    </citation>
    <scope>NUCLEOTIDE SEQUENCE [LARGE SCALE GENOMIC DNA]</scope>
    <source>
        <strain evidence="3">NLAE-zl-G277</strain>
    </source>
</reference>
<dbReference type="EMBL" id="FOIM01000019">
    <property type="protein sequence ID" value="SET92413.1"/>
    <property type="molecule type" value="Genomic_DNA"/>
</dbReference>
<dbReference type="Proteomes" id="UP000198508">
    <property type="component" value="Unassembled WGS sequence"/>
</dbReference>
<evidence type="ECO:0000313" key="3">
    <source>
        <dbReference type="Proteomes" id="UP000198508"/>
    </source>
</evidence>
<keyword evidence="3" id="KW-1185">Reference proteome</keyword>
<dbReference type="GO" id="GO:0050043">
    <property type="term" value="F:lactate racemase activity"/>
    <property type="evidence" value="ECO:0007669"/>
    <property type="project" value="InterPro"/>
</dbReference>
<dbReference type="InterPro" id="IPR047926">
    <property type="entry name" value="Ni_dep_LarA"/>
</dbReference>
<dbReference type="STRING" id="460384.SAMN05216313_119109"/>
<proteinExistence type="predicted"/>
<dbReference type="InterPro" id="IPR043166">
    <property type="entry name" value="LarA-like_C"/>
</dbReference>
<organism evidence="2 3">
    <name type="scientific">Enterocloster lavalensis</name>
    <dbReference type="NCBI Taxonomy" id="460384"/>
    <lineage>
        <taxon>Bacteria</taxon>
        <taxon>Bacillati</taxon>
        <taxon>Bacillota</taxon>
        <taxon>Clostridia</taxon>
        <taxon>Lachnospirales</taxon>
        <taxon>Lachnospiraceae</taxon>
        <taxon>Enterocloster</taxon>
    </lineage>
</organism>
<dbReference type="Pfam" id="PF09861">
    <property type="entry name" value="Lar_N"/>
    <property type="match status" value="1"/>
</dbReference>
<dbReference type="Gene3D" id="3.40.50.11440">
    <property type="match status" value="1"/>
</dbReference>
<dbReference type="PANTHER" id="PTHR33171:SF17">
    <property type="entry name" value="LARA-LIKE N-TERMINAL DOMAIN-CONTAINING PROTEIN"/>
    <property type="match status" value="1"/>
</dbReference>
<dbReference type="Gene3D" id="3.90.226.30">
    <property type="match status" value="1"/>
</dbReference>
<feature type="domain" description="LarA-like N-terminal" evidence="1">
    <location>
        <begin position="7"/>
        <end position="203"/>
    </location>
</feature>
<dbReference type="RefSeq" id="WP_092366525.1">
    <property type="nucleotide sequence ID" value="NZ_FOIM01000019.1"/>
</dbReference>
<gene>
    <name evidence="2" type="ORF">SAMN05216313_119109</name>
</gene>
<dbReference type="InterPro" id="IPR048068">
    <property type="entry name" value="LarA-like"/>
</dbReference>
<name>A0A1I0I6T9_9FIRM</name>